<feature type="region of interest" description="Disordered" evidence="1">
    <location>
        <begin position="94"/>
        <end position="125"/>
    </location>
</feature>
<organism evidence="2 3">
    <name type="scientific">Portunus trituberculatus</name>
    <name type="common">Swimming crab</name>
    <name type="synonym">Neptunus trituberculatus</name>
    <dbReference type="NCBI Taxonomy" id="210409"/>
    <lineage>
        <taxon>Eukaryota</taxon>
        <taxon>Metazoa</taxon>
        <taxon>Ecdysozoa</taxon>
        <taxon>Arthropoda</taxon>
        <taxon>Crustacea</taxon>
        <taxon>Multicrustacea</taxon>
        <taxon>Malacostraca</taxon>
        <taxon>Eumalacostraca</taxon>
        <taxon>Eucarida</taxon>
        <taxon>Decapoda</taxon>
        <taxon>Pleocyemata</taxon>
        <taxon>Brachyura</taxon>
        <taxon>Eubrachyura</taxon>
        <taxon>Portunoidea</taxon>
        <taxon>Portunidae</taxon>
        <taxon>Portuninae</taxon>
        <taxon>Portunus</taxon>
    </lineage>
</organism>
<evidence type="ECO:0000256" key="1">
    <source>
        <dbReference type="SAM" id="MobiDB-lite"/>
    </source>
</evidence>
<accession>A0A5B7IRI5</accession>
<dbReference type="AlphaFoldDB" id="A0A5B7IRI5"/>
<gene>
    <name evidence="2" type="ORF">E2C01_079477</name>
</gene>
<evidence type="ECO:0000313" key="2">
    <source>
        <dbReference type="EMBL" id="MPC84729.1"/>
    </source>
</evidence>
<protein>
    <submittedName>
        <fullName evidence="2">Uncharacterized protein</fullName>
    </submittedName>
</protein>
<comment type="caution">
    <text evidence="2">The sequence shown here is derived from an EMBL/GenBank/DDBJ whole genome shotgun (WGS) entry which is preliminary data.</text>
</comment>
<sequence>MYVRSGYRIKPAQRLMLERCCGQTQANCVLHSQLLIRQAQGIHLIYSVPTCTCVLFWCCPNNFGDTKQCTVGLCKKHFKLAVHDLPHETFTVGNYGPTLPTPSVPTARKQRHIQDNHNDPSDEDDTDYDYDQIVTFALDCHPPVDEETDEQPQDLYPIGNTNQMENACPLATSTDIVPLFMTENSSTKSGHFYLNHHLRVMARTSFSQKPPVATLQLLQNICSKSPNWNMPLIYPEAMLFPRILLCQITLC</sequence>
<reference evidence="2 3" key="1">
    <citation type="submission" date="2019-05" db="EMBL/GenBank/DDBJ databases">
        <title>Another draft genome of Portunus trituberculatus and its Hox gene families provides insights of decapod evolution.</title>
        <authorList>
            <person name="Jeong J.-H."/>
            <person name="Song I."/>
            <person name="Kim S."/>
            <person name="Choi T."/>
            <person name="Kim D."/>
            <person name="Ryu S."/>
            <person name="Kim W."/>
        </authorList>
    </citation>
    <scope>NUCLEOTIDE SEQUENCE [LARGE SCALE GENOMIC DNA]</scope>
    <source>
        <tissue evidence="2">Muscle</tissue>
    </source>
</reference>
<evidence type="ECO:0000313" key="3">
    <source>
        <dbReference type="Proteomes" id="UP000324222"/>
    </source>
</evidence>
<keyword evidence="3" id="KW-1185">Reference proteome</keyword>
<dbReference type="Proteomes" id="UP000324222">
    <property type="component" value="Unassembled WGS sequence"/>
</dbReference>
<proteinExistence type="predicted"/>
<name>A0A5B7IRI5_PORTR</name>
<dbReference type="EMBL" id="VSRR010066251">
    <property type="protein sequence ID" value="MPC84729.1"/>
    <property type="molecule type" value="Genomic_DNA"/>
</dbReference>